<sequence length="130" mass="13894">MTLFALSLCGVSAALSFGRSSVRMASGDLNAAQRAFEAKSGGRVFETLVEYPCVFKIKVIGRDDPSFVDDVVSYIGRVTDTAPANISFSTAASRQGTFVSVSVEAPVANANELYECYSVLRNDPRVKVAL</sequence>
<dbReference type="EMBL" id="JAQMWT010000322">
    <property type="protein sequence ID" value="KAJ8604765.1"/>
    <property type="molecule type" value="Genomic_DNA"/>
</dbReference>
<comment type="caution">
    <text evidence="3">The sequence shown here is derived from an EMBL/GenBank/DDBJ whole genome shotgun (WGS) entry which is preliminary data.</text>
</comment>
<feature type="chain" id="PRO_5041934464" description="DUF493 domain-containing protein" evidence="2">
    <location>
        <begin position="17"/>
        <end position="130"/>
    </location>
</feature>
<evidence type="ECO:0000313" key="4">
    <source>
        <dbReference type="Proteomes" id="UP001230188"/>
    </source>
</evidence>
<evidence type="ECO:0008006" key="5">
    <source>
        <dbReference type="Google" id="ProtNLM"/>
    </source>
</evidence>
<dbReference type="InterPro" id="IPR027471">
    <property type="entry name" value="YbeD-like_sf"/>
</dbReference>
<dbReference type="Gene3D" id="3.30.70.260">
    <property type="match status" value="1"/>
</dbReference>
<comment type="similarity">
    <text evidence="1">Belongs to the UPF0250 family.</text>
</comment>
<feature type="signal peptide" evidence="2">
    <location>
        <begin position="1"/>
        <end position="16"/>
    </location>
</feature>
<protein>
    <recommendedName>
        <fullName evidence="5">DUF493 domain-containing protein</fullName>
    </recommendedName>
</protein>
<dbReference type="InterPro" id="IPR007454">
    <property type="entry name" value="UPF0250_YbeD-like"/>
</dbReference>
<proteinExistence type="inferred from homology"/>
<evidence type="ECO:0000313" key="3">
    <source>
        <dbReference type="EMBL" id="KAJ8604765.1"/>
    </source>
</evidence>
<keyword evidence="4" id="KW-1185">Reference proteome</keyword>
<reference evidence="3" key="1">
    <citation type="submission" date="2023-01" db="EMBL/GenBank/DDBJ databases">
        <title>Metagenome sequencing of chrysophaentin producing Chrysophaeum taylorii.</title>
        <authorList>
            <person name="Davison J."/>
            <person name="Bewley C."/>
        </authorList>
    </citation>
    <scope>NUCLEOTIDE SEQUENCE</scope>
    <source>
        <strain evidence="3">NIES-1699</strain>
    </source>
</reference>
<name>A0AAD7XMQ3_9STRA</name>
<dbReference type="AlphaFoldDB" id="A0AAD7XMQ3"/>
<organism evidence="3 4">
    <name type="scientific">Chrysophaeum taylorii</name>
    <dbReference type="NCBI Taxonomy" id="2483200"/>
    <lineage>
        <taxon>Eukaryota</taxon>
        <taxon>Sar</taxon>
        <taxon>Stramenopiles</taxon>
        <taxon>Ochrophyta</taxon>
        <taxon>Pelagophyceae</taxon>
        <taxon>Pelagomonadales</taxon>
        <taxon>Pelagomonadaceae</taxon>
        <taxon>Chrysophaeum</taxon>
    </lineage>
</organism>
<dbReference type="SUPFAM" id="SSF117991">
    <property type="entry name" value="YbeD/HP0495-like"/>
    <property type="match status" value="1"/>
</dbReference>
<dbReference type="Proteomes" id="UP001230188">
    <property type="component" value="Unassembled WGS sequence"/>
</dbReference>
<evidence type="ECO:0000256" key="2">
    <source>
        <dbReference type="SAM" id="SignalP"/>
    </source>
</evidence>
<dbReference type="GO" id="GO:0005829">
    <property type="term" value="C:cytosol"/>
    <property type="evidence" value="ECO:0007669"/>
    <property type="project" value="TreeGrafter"/>
</dbReference>
<evidence type="ECO:0000256" key="1">
    <source>
        <dbReference type="ARBA" id="ARBA00008460"/>
    </source>
</evidence>
<keyword evidence="2" id="KW-0732">Signal</keyword>
<dbReference type="PANTHER" id="PTHR38036">
    <property type="entry name" value="UPF0250 PROTEIN YBED"/>
    <property type="match status" value="1"/>
</dbReference>
<dbReference type="Pfam" id="PF04359">
    <property type="entry name" value="DUF493"/>
    <property type="match status" value="1"/>
</dbReference>
<accession>A0AAD7XMQ3</accession>
<gene>
    <name evidence="3" type="ORF">CTAYLR_000998</name>
</gene>
<dbReference type="PANTHER" id="PTHR38036:SF1">
    <property type="entry name" value="UPF0250 PROTEIN YBED"/>
    <property type="match status" value="1"/>
</dbReference>